<protein>
    <submittedName>
        <fullName evidence="7">Transcriptional regulator, TetR family</fullName>
    </submittedName>
</protein>
<gene>
    <name evidence="7" type="ORF">JCM15548_13224</name>
</gene>
<dbReference type="AlphaFoldDB" id="A0A0E9M1A7"/>
<dbReference type="EMBL" id="BAZW01000033">
    <property type="protein sequence ID" value="GAO30905.1"/>
    <property type="molecule type" value="Genomic_DNA"/>
</dbReference>
<keyword evidence="2" id="KW-0805">Transcription regulation</keyword>
<dbReference type="InterPro" id="IPR050109">
    <property type="entry name" value="HTH-type_TetR-like_transc_reg"/>
</dbReference>
<evidence type="ECO:0000259" key="6">
    <source>
        <dbReference type="PROSITE" id="PS50977"/>
    </source>
</evidence>
<keyword evidence="1" id="KW-0678">Repressor</keyword>
<dbReference type="SUPFAM" id="SSF48498">
    <property type="entry name" value="Tetracyclin repressor-like, C-terminal domain"/>
    <property type="match status" value="1"/>
</dbReference>
<dbReference type="PRINTS" id="PR00455">
    <property type="entry name" value="HTHTETR"/>
</dbReference>
<dbReference type="Gene3D" id="1.10.357.10">
    <property type="entry name" value="Tetracycline Repressor, domain 2"/>
    <property type="match status" value="1"/>
</dbReference>
<dbReference type="PROSITE" id="PS50977">
    <property type="entry name" value="HTH_TETR_2"/>
    <property type="match status" value="1"/>
</dbReference>
<proteinExistence type="predicted"/>
<dbReference type="STRING" id="1236989.JCM15548_13224"/>
<evidence type="ECO:0000256" key="2">
    <source>
        <dbReference type="ARBA" id="ARBA00023015"/>
    </source>
</evidence>
<name>A0A0E9M1A7_9BACT</name>
<dbReference type="GO" id="GO:0000976">
    <property type="term" value="F:transcription cis-regulatory region binding"/>
    <property type="evidence" value="ECO:0007669"/>
    <property type="project" value="TreeGrafter"/>
</dbReference>
<evidence type="ECO:0000313" key="8">
    <source>
        <dbReference type="Proteomes" id="UP000032900"/>
    </source>
</evidence>
<dbReference type="Gene3D" id="1.10.10.60">
    <property type="entry name" value="Homeodomain-like"/>
    <property type="match status" value="1"/>
</dbReference>
<evidence type="ECO:0000256" key="3">
    <source>
        <dbReference type="ARBA" id="ARBA00023125"/>
    </source>
</evidence>
<feature type="domain" description="HTH tetR-type" evidence="6">
    <location>
        <begin position="1"/>
        <end position="61"/>
    </location>
</feature>
<keyword evidence="4" id="KW-0804">Transcription</keyword>
<organism evidence="7 8">
    <name type="scientific">Geofilum rubicundum JCM 15548</name>
    <dbReference type="NCBI Taxonomy" id="1236989"/>
    <lineage>
        <taxon>Bacteria</taxon>
        <taxon>Pseudomonadati</taxon>
        <taxon>Bacteroidota</taxon>
        <taxon>Bacteroidia</taxon>
        <taxon>Marinilabiliales</taxon>
        <taxon>Marinilabiliaceae</taxon>
        <taxon>Geofilum</taxon>
    </lineage>
</organism>
<evidence type="ECO:0000256" key="5">
    <source>
        <dbReference type="PROSITE-ProRule" id="PRU00335"/>
    </source>
</evidence>
<dbReference type="SUPFAM" id="SSF46689">
    <property type="entry name" value="Homeodomain-like"/>
    <property type="match status" value="1"/>
</dbReference>
<keyword evidence="8" id="KW-1185">Reference proteome</keyword>
<evidence type="ECO:0000313" key="7">
    <source>
        <dbReference type="EMBL" id="GAO30905.1"/>
    </source>
</evidence>
<evidence type="ECO:0000256" key="4">
    <source>
        <dbReference type="ARBA" id="ARBA00023163"/>
    </source>
</evidence>
<dbReference type="PANTHER" id="PTHR30055:SF175">
    <property type="entry name" value="HTH-TYPE TRANSCRIPTIONAL REPRESSOR KSTR2"/>
    <property type="match status" value="1"/>
</dbReference>
<reference evidence="7 8" key="1">
    <citation type="journal article" date="2015" name="Microbes Environ.">
        <title>Distribution and evolution of nitrogen fixation genes in the phylum bacteroidetes.</title>
        <authorList>
            <person name="Inoue J."/>
            <person name="Oshima K."/>
            <person name="Suda W."/>
            <person name="Sakamoto M."/>
            <person name="Iino T."/>
            <person name="Noda S."/>
            <person name="Hongoh Y."/>
            <person name="Hattori M."/>
            <person name="Ohkuma M."/>
        </authorList>
    </citation>
    <scope>NUCLEOTIDE SEQUENCE [LARGE SCALE GENOMIC DNA]</scope>
    <source>
        <strain evidence="7">JCM 15548</strain>
    </source>
</reference>
<keyword evidence="3 5" id="KW-0238">DNA-binding</keyword>
<dbReference type="Pfam" id="PF00440">
    <property type="entry name" value="TetR_N"/>
    <property type="match status" value="1"/>
</dbReference>
<dbReference type="InterPro" id="IPR009057">
    <property type="entry name" value="Homeodomain-like_sf"/>
</dbReference>
<dbReference type="GO" id="GO:0003700">
    <property type="term" value="F:DNA-binding transcription factor activity"/>
    <property type="evidence" value="ECO:0007669"/>
    <property type="project" value="TreeGrafter"/>
</dbReference>
<dbReference type="PANTHER" id="PTHR30055">
    <property type="entry name" value="HTH-TYPE TRANSCRIPTIONAL REGULATOR RUTR"/>
    <property type="match status" value="1"/>
</dbReference>
<evidence type="ECO:0000256" key="1">
    <source>
        <dbReference type="ARBA" id="ARBA00022491"/>
    </source>
</evidence>
<dbReference type="InterPro" id="IPR036271">
    <property type="entry name" value="Tet_transcr_reg_TetR-rel_C_sf"/>
</dbReference>
<sequence>MDVKQRILEGAGQLFIKEGIRRVTMDYIARKLGVSKRTIYELFTDKTELLKACLQHIMQENDARIEEVQNKSSNVLEVVIGALVYGSKAIKEISPVYFEDLEVHYPVLWQEIVNYKREESYQDFQALVNRGIKEGYFREGLNVKLVATIFIEQMNAMSRKEVFPPDLFPAAEVFETLFLNFIRGISTMEGIRVLEVLLESRKWEE</sequence>
<dbReference type="Proteomes" id="UP000032900">
    <property type="component" value="Unassembled WGS sequence"/>
</dbReference>
<comment type="caution">
    <text evidence="7">The sequence shown here is derived from an EMBL/GenBank/DDBJ whole genome shotgun (WGS) entry which is preliminary data.</text>
</comment>
<dbReference type="InterPro" id="IPR001647">
    <property type="entry name" value="HTH_TetR"/>
</dbReference>
<accession>A0A0E9M1A7</accession>
<feature type="DNA-binding region" description="H-T-H motif" evidence="5">
    <location>
        <begin position="24"/>
        <end position="43"/>
    </location>
</feature>
<dbReference type="RefSeq" id="WP_062126404.1">
    <property type="nucleotide sequence ID" value="NZ_BAZW01000033.1"/>
</dbReference>